<sequence length="232" mass="27120">MTQRMILINSPYFISEENLHKVDDWSSVFGNDRPLSLEIGCGTGHFVVECARRNPERNYLAIDIFNRGCFKTCNRVEQAGLTNVRVARAEARFLMAHFLPPDSLSQIFINCPDPWPKKRHRRRRLVNETFLDLARYVLKREGDLYFTSDFEDYAVEVAMRATEHPHFCQARPAPVTLDIEEYPRSKYMRRFLDRNEPIYFVHFHCDKPEGAVLPPPPMEPGFRLLWAVASDL</sequence>
<dbReference type="Gene3D" id="3.40.50.150">
    <property type="entry name" value="Vaccinia Virus protein VP39"/>
    <property type="match status" value="1"/>
</dbReference>
<dbReference type="GO" id="GO:0008176">
    <property type="term" value="F:tRNA (guanine(46)-N7)-methyltransferase activity"/>
    <property type="evidence" value="ECO:0007669"/>
    <property type="project" value="UniProtKB-UniRule"/>
</dbReference>
<keyword evidence="4 7" id="KW-0808">Transferase</keyword>
<dbReference type="EMBL" id="CP010311">
    <property type="protein sequence ID" value="AJF05783.1"/>
    <property type="molecule type" value="Genomic_DNA"/>
</dbReference>
<dbReference type="PANTHER" id="PTHR23417">
    <property type="entry name" value="3-DEOXY-D-MANNO-OCTULOSONIC-ACID TRANSFERASE/TRNA GUANINE-N 7 - -METHYLTRANSFERASE"/>
    <property type="match status" value="1"/>
</dbReference>
<keyword evidence="5 7" id="KW-0949">S-adenosyl-L-methionine</keyword>
<feature type="binding site" evidence="7">
    <location>
        <position position="63"/>
    </location>
    <ligand>
        <name>S-adenosyl-L-methionine</name>
        <dbReference type="ChEBI" id="CHEBI:59789"/>
    </ligand>
</feature>
<dbReference type="InterPro" id="IPR055361">
    <property type="entry name" value="tRNA_methyltr_TrmB_bact"/>
</dbReference>
<evidence type="ECO:0000313" key="8">
    <source>
        <dbReference type="EMBL" id="AJF05783.1"/>
    </source>
</evidence>
<evidence type="ECO:0000256" key="4">
    <source>
        <dbReference type="ARBA" id="ARBA00022679"/>
    </source>
</evidence>
<keyword evidence="3 7" id="KW-0489">Methyltransferase</keyword>
<proteinExistence type="inferred from homology"/>
<feature type="binding site" evidence="7">
    <location>
        <position position="38"/>
    </location>
    <ligand>
        <name>S-adenosyl-L-methionine</name>
        <dbReference type="ChEBI" id="CHEBI:59789"/>
    </ligand>
</feature>
<name>A0A0B5FEN7_9BACT</name>
<dbReference type="UniPathway" id="UPA00989"/>
<evidence type="ECO:0000256" key="5">
    <source>
        <dbReference type="ARBA" id="ARBA00022691"/>
    </source>
</evidence>
<dbReference type="SUPFAM" id="SSF53335">
    <property type="entry name" value="S-adenosyl-L-methionine-dependent methyltransferases"/>
    <property type="match status" value="1"/>
</dbReference>
<dbReference type="InterPro" id="IPR003358">
    <property type="entry name" value="tRNA_(Gua-N-7)_MeTrfase_Trmb"/>
</dbReference>
<comment type="caution">
    <text evidence="7">Lacks conserved residue(s) required for the propagation of feature annotation.</text>
</comment>
<dbReference type="GO" id="GO:0043527">
    <property type="term" value="C:tRNA methyltransferase complex"/>
    <property type="evidence" value="ECO:0007669"/>
    <property type="project" value="TreeGrafter"/>
</dbReference>
<dbReference type="HAMAP" id="MF_01057">
    <property type="entry name" value="tRNA_methyltr_TrmB"/>
    <property type="match status" value="1"/>
</dbReference>
<comment type="function">
    <text evidence="2 7">Catalyzes the formation of N(7)-methylguanine at position 46 (m7G46) in tRNA.</text>
</comment>
<dbReference type="OrthoDB" id="9802090at2"/>
<dbReference type="EC" id="2.1.1.33" evidence="7"/>
<dbReference type="HOGENOM" id="CLU_050910_2_0_7"/>
<evidence type="ECO:0000256" key="2">
    <source>
        <dbReference type="ARBA" id="ARBA00003015"/>
    </source>
</evidence>
<reference evidence="8 9" key="1">
    <citation type="journal article" date="2015" name="Genome Announc.">
        <title>Genomes of Geoalkalibacter ferrihydriticus Z-0531T and Geoalkalibacter subterraneus Red1T, Two Haloalkaliphilic Metal-Reducing Deltaproteobacteria.</title>
        <authorList>
            <person name="Badalamenti J.P."/>
            <person name="Krajmalnik-Brown R."/>
            <person name="Torres C.I."/>
            <person name="Bond D.R."/>
        </authorList>
    </citation>
    <scope>NUCLEOTIDE SEQUENCE [LARGE SCALE GENOMIC DNA]</scope>
    <source>
        <strain evidence="8 9">Red1</strain>
    </source>
</reference>
<gene>
    <name evidence="7" type="primary">trmB</name>
    <name evidence="8" type="ORF">GSUB_03235</name>
</gene>
<keyword evidence="6 7" id="KW-0819">tRNA processing</keyword>
<dbReference type="PROSITE" id="PS51625">
    <property type="entry name" value="SAM_MT_TRMB"/>
    <property type="match status" value="1"/>
</dbReference>
<dbReference type="InterPro" id="IPR029063">
    <property type="entry name" value="SAM-dependent_MTases_sf"/>
</dbReference>
<evidence type="ECO:0000256" key="7">
    <source>
        <dbReference type="HAMAP-Rule" id="MF_01057"/>
    </source>
</evidence>
<evidence type="ECO:0000256" key="1">
    <source>
        <dbReference type="ARBA" id="ARBA00000142"/>
    </source>
</evidence>
<dbReference type="STRING" id="483547.GSUB_03235"/>
<dbReference type="Proteomes" id="UP000035036">
    <property type="component" value="Chromosome"/>
</dbReference>
<feature type="binding site" evidence="7">
    <location>
        <position position="149"/>
    </location>
    <ligand>
        <name>substrate</name>
    </ligand>
</feature>
<dbReference type="CDD" id="cd02440">
    <property type="entry name" value="AdoMet_MTases"/>
    <property type="match status" value="1"/>
</dbReference>
<dbReference type="NCBIfam" id="TIGR00091">
    <property type="entry name" value="tRNA (guanosine(46)-N7)-methyltransferase TrmB"/>
    <property type="match status" value="1"/>
</dbReference>
<dbReference type="PANTHER" id="PTHR23417:SF14">
    <property type="entry name" value="PENTACOTRIPEPTIDE-REPEAT REGION OF PRORP DOMAIN-CONTAINING PROTEIN"/>
    <property type="match status" value="1"/>
</dbReference>
<comment type="pathway">
    <text evidence="7">tRNA modification; N(7)-methylguanine-tRNA biosynthesis.</text>
</comment>
<evidence type="ECO:0000256" key="6">
    <source>
        <dbReference type="ARBA" id="ARBA00022694"/>
    </source>
</evidence>
<dbReference type="AlphaFoldDB" id="A0A0B5FEN7"/>
<accession>A0A0B5FEN7</accession>
<evidence type="ECO:0000256" key="3">
    <source>
        <dbReference type="ARBA" id="ARBA00022603"/>
    </source>
</evidence>
<organism evidence="8 9">
    <name type="scientific">Geoalkalibacter subterraneus</name>
    <dbReference type="NCBI Taxonomy" id="483547"/>
    <lineage>
        <taxon>Bacteria</taxon>
        <taxon>Pseudomonadati</taxon>
        <taxon>Thermodesulfobacteriota</taxon>
        <taxon>Desulfuromonadia</taxon>
        <taxon>Desulfuromonadales</taxon>
        <taxon>Geoalkalibacteraceae</taxon>
        <taxon>Geoalkalibacter</taxon>
    </lineage>
</organism>
<feature type="binding site" evidence="7">
    <location>
        <position position="113"/>
    </location>
    <ligand>
        <name>S-adenosyl-L-methionine</name>
        <dbReference type="ChEBI" id="CHEBI:59789"/>
    </ligand>
</feature>
<protein>
    <recommendedName>
        <fullName evidence="7">tRNA (guanine-N(7)-)-methyltransferase</fullName>
        <ecNumber evidence="7">2.1.1.33</ecNumber>
    </recommendedName>
    <alternativeName>
        <fullName evidence="7">tRNA (guanine(46)-N(7))-methyltransferase</fullName>
    </alternativeName>
    <alternativeName>
        <fullName evidence="7">tRNA(m7G46)-methyltransferase</fullName>
    </alternativeName>
</protein>
<feature type="binding site" evidence="7">
    <location>
        <position position="117"/>
    </location>
    <ligand>
        <name>substrate</name>
    </ligand>
</feature>
<evidence type="ECO:0000313" key="9">
    <source>
        <dbReference type="Proteomes" id="UP000035036"/>
    </source>
</evidence>
<dbReference type="Pfam" id="PF02390">
    <property type="entry name" value="Methyltransf_4"/>
    <property type="match status" value="1"/>
</dbReference>
<dbReference type="RefSeq" id="WP_040199168.1">
    <property type="nucleotide sequence ID" value="NZ_CP010311.1"/>
</dbReference>
<dbReference type="KEGG" id="gsb:GSUB_03235"/>
<comment type="similarity">
    <text evidence="7">Belongs to the class I-like SAM-binding methyltransferase superfamily. TrmB family.</text>
</comment>
<feature type="binding site" evidence="7">
    <location>
        <position position="90"/>
    </location>
    <ligand>
        <name>S-adenosyl-L-methionine</name>
        <dbReference type="ChEBI" id="CHEBI:59789"/>
    </ligand>
</feature>
<keyword evidence="9" id="KW-1185">Reference proteome</keyword>
<comment type="catalytic activity">
    <reaction evidence="1 7">
        <text>guanosine(46) in tRNA + S-adenosyl-L-methionine = N(7)-methylguanosine(46) in tRNA + S-adenosyl-L-homocysteine</text>
        <dbReference type="Rhea" id="RHEA:42708"/>
        <dbReference type="Rhea" id="RHEA-COMP:10188"/>
        <dbReference type="Rhea" id="RHEA-COMP:10189"/>
        <dbReference type="ChEBI" id="CHEBI:57856"/>
        <dbReference type="ChEBI" id="CHEBI:59789"/>
        <dbReference type="ChEBI" id="CHEBI:74269"/>
        <dbReference type="ChEBI" id="CHEBI:74480"/>
        <dbReference type="EC" id="2.1.1.33"/>
    </reaction>
</comment>